<keyword evidence="3" id="KW-1185">Reference proteome</keyword>
<feature type="chain" id="PRO_5043163491" description="DUF3298 domain-containing protein" evidence="1">
    <location>
        <begin position="20"/>
        <end position="507"/>
    </location>
</feature>
<proteinExistence type="predicted"/>
<sequence length="507" mass="58583">MKKRIIMVVFVLIAGIGLAACVKTPDEKVVVDKSKGLAKENIIPKEDKIPKDLGIPEHWQEPMEKNDGFVILTADCDIQIPDIYNTPVYSYERKHMTDELLSKLCDYFSDGDRLYEDPAMTKSELNREKDKLLNYKGRWQGYSDAGYKHRVLEYEAKLEELIEKAPEKKEEHKYIDAELTTVHQTEIEYVKGYWYEKVWYAWYHDTEEKIGLTARIDRGREVDPIVRAIDFNDKVGSNTGFVFSQGTFIDEKQLENDWMVQKAFEGRDEEYLTYLTGKMEQTVDDTFSEEDALKEVEQILKDLLIEEFAVTDCVKAIGTMDSESWARLDEEDLPLSAGYSVYLSLKAGDLLGYPFPWIYLYNDLPETTYTPTFLTERLHIIITKEGVQRFEWVDLSEKKDTIAENTKLLSFDEIKVKLLDHLFYTEISGSEETEGYTNTYDVKNVQLRAANINAYEDPSAAWLVPVWVIDVDGITVYEKAEQSWEFKSGITTVVLNAIDGGYVTIQF</sequence>
<name>A0A315ZRH0_9FIRM</name>
<dbReference type="Proteomes" id="UP000254051">
    <property type="component" value="Unassembled WGS sequence"/>
</dbReference>
<dbReference type="InterPro" id="IPR046098">
    <property type="entry name" value="DUF6034"/>
</dbReference>
<dbReference type="AlphaFoldDB" id="A0A315ZRH0"/>
<dbReference type="OrthoDB" id="2050552at2"/>
<protein>
    <recommendedName>
        <fullName evidence="4">DUF3298 domain-containing protein</fullName>
    </recommendedName>
</protein>
<evidence type="ECO:0008006" key="4">
    <source>
        <dbReference type="Google" id="ProtNLM"/>
    </source>
</evidence>
<dbReference type="Pfam" id="PF19499">
    <property type="entry name" value="DUF6034"/>
    <property type="match status" value="2"/>
</dbReference>
<feature type="signal peptide" evidence="1">
    <location>
        <begin position="1"/>
        <end position="19"/>
    </location>
</feature>
<accession>A0A315ZRH0</accession>
<dbReference type="EMBL" id="UHJJ01000015">
    <property type="protein sequence ID" value="SUQ15652.1"/>
    <property type="molecule type" value="Genomic_DNA"/>
</dbReference>
<dbReference type="PROSITE" id="PS51257">
    <property type="entry name" value="PROKAR_LIPOPROTEIN"/>
    <property type="match status" value="1"/>
</dbReference>
<gene>
    <name evidence="2" type="ORF">SAMN05216529_1158</name>
</gene>
<evidence type="ECO:0000313" key="3">
    <source>
        <dbReference type="Proteomes" id="UP000254051"/>
    </source>
</evidence>
<dbReference type="RefSeq" id="WP_109713687.1">
    <property type="nucleotide sequence ID" value="NZ_QGDS01000015.1"/>
</dbReference>
<evidence type="ECO:0000256" key="1">
    <source>
        <dbReference type="SAM" id="SignalP"/>
    </source>
</evidence>
<evidence type="ECO:0000313" key="2">
    <source>
        <dbReference type="EMBL" id="SUQ15652.1"/>
    </source>
</evidence>
<organism evidence="2 3">
    <name type="scientific">Faecalicatena contorta</name>
    <dbReference type="NCBI Taxonomy" id="39482"/>
    <lineage>
        <taxon>Bacteria</taxon>
        <taxon>Bacillati</taxon>
        <taxon>Bacillota</taxon>
        <taxon>Clostridia</taxon>
        <taxon>Lachnospirales</taxon>
        <taxon>Lachnospiraceae</taxon>
        <taxon>Faecalicatena</taxon>
    </lineage>
</organism>
<keyword evidence="1" id="KW-0732">Signal</keyword>
<reference evidence="3" key="1">
    <citation type="submission" date="2017-07" db="EMBL/GenBank/DDBJ databases">
        <authorList>
            <person name="Varghese N."/>
            <person name="Submissions S."/>
        </authorList>
    </citation>
    <scope>NUCLEOTIDE SEQUENCE [LARGE SCALE GENOMIC DNA]</scope>
    <source>
        <strain evidence="3">NLAE-zl-C134</strain>
    </source>
</reference>